<dbReference type="InterPro" id="IPR055570">
    <property type="entry name" value="DUF7146"/>
</dbReference>
<dbReference type="Gene3D" id="3.90.580.10">
    <property type="entry name" value="Zinc finger, CHC2-type domain"/>
    <property type="match status" value="1"/>
</dbReference>
<dbReference type="InterPro" id="IPR006171">
    <property type="entry name" value="TOPRIM_dom"/>
</dbReference>
<evidence type="ECO:0000259" key="8">
    <source>
        <dbReference type="Pfam" id="PF23639"/>
    </source>
</evidence>
<keyword evidence="6" id="KW-0804">Transcription</keyword>
<evidence type="ECO:0000313" key="9">
    <source>
        <dbReference type="EMBL" id="MCT2400073.1"/>
    </source>
</evidence>
<dbReference type="Proteomes" id="UP001165583">
    <property type="component" value="Unassembled WGS sequence"/>
</dbReference>
<evidence type="ECO:0000256" key="3">
    <source>
        <dbReference type="ARBA" id="ARBA00022679"/>
    </source>
</evidence>
<reference evidence="9" key="1">
    <citation type="submission" date="2022-09" db="EMBL/GenBank/DDBJ databases">
        <title>Novosphingobium sp. Nov., a polycyclic aromatic hydrocarbon-degrading bacterium isolated form mangrove sediments in HongKong.</title>
        <authorList>
            <person name="Hu Z."/>
        </authorList>
    </citation>
    <scope>NUCLEOTIDE SEQUENCE</scope>
    <source>
        <strain evidence="9">HK4-1</strain>
    </source>
</reference>
<evidence type="ECO:0000256" key="2">
    <source>
        <dbReference type="ARBA" id="ARBA00022515"/>
    </source>
</evidence>
<evidence type="ECO:0000256" key="1">
    <source>
        <dbReference type="ARBA" id="ARBA00022478"/>
    </source>
</evidence>
<keyword evidence="4" id="KW-0548">Nucleotidyltransferase</keyword>
<comment type="caution">
    <text evidence="9">The sequence shown here is derived from an EMBL/GenBank/DDBJ whole genome shotgun (WGS) entry which is preliminary data.</text>
</comment>
<keyword evidence="10" id="KW-1185">Reference proteome</keyword>
<protein>
    <submittedName>
        <fullName evidence="9">Toprim domain-containing protein</fullName>
    </submittedName>
</protein>
<accession>A0ABT2I5I8</accession>
<dbReference type="SUPFAM" id="SSF57783">
    <property type="entry name" value="Zinc beta-ribbon"/>
    <property type="match status" value="1"/>
</dbReference>
<feature type="domain" description="DUF7146" evidence="8">
    <location>
        <begin position="100"/>
        <end position="200"/>
    </location>
</feature>
<keyword evidence="3" id="KW-0808">Transferase</keyword>
<dbReference type="Gene3D" id="3.40.1360.10">
    <property type="match status" value="1"/>
</dbReference>
<sequence length="308" mass="33788">MPDLYNPAAHFDLETHAANLVKRLGGTWSSKGAMCRCPAHDDRTPSLSIRVGEKALLFKCFAGCDTLDVIRAIRRLDRNISMGGEAAVSSSPTSLSPAWLRQRALDLWDSARPLAETPAEQYLRRRAIILSPPALRFHRRTPLGRGKRAVFRPAMLAAIHERSRLVALQRTFLDPDQPLRARDLGNPRRMLGRPGQGAVILAPANDTLGLAEGIETALSAILLLDIPVWATLGNERLAHIDVPDTVTRLILLPDNDRGGQIGAAKAAEAYAMPGRTIETLFPPQGFNDWNDVLRAKGKGVEDWLRQAA</sequence>
<dbReference type="RefSeq" id="WP_013833359.1">
    <property type="nucleotide sequence ID" value="NZ_JANZXA010000006.1"/>
</dbReference>
<evidence type="ECO:0000256" key="5">
    <source>
        <dbReference type="ARBA" id="ARBA00022705"/>
    </source>
</evidence>
<evidence type="ECO:0000256" key="4">
    <source>
        <dbReference type="ARBA" id="ARBA00022695"/>
    </source>
</evidence>
<evidence type="ECO:0000259" key="7">
    <source>
        <dbReference type="Pfam" id="PF13362"/>
    </source>
</evidence>
<keyword evidence="1" id="KW-0240">DNA-directed RNA polymerase</keyword>
<gene>
    <name evidence="9" type="ORF">NZK81_10960</name>
</gene>
<dbReference type="Pfam" id="PF23639">
    <property type="entry name" value="DUF7146"/>
    <property type="match status" value="1"/>
</dbReference>
<dbReference type="EMBL" id="JANZXA010000006">
    <property type="protein sequence ID" value="MCT2400073.1"/>
    <property type="molecule type" value="Genomic_DNA"/>
</dbReference>
<name>A0ABT2I5I8_9SPHN</name>
<dbReference type="Pfam" id="PF13362">
    <property type="entry name" value="Toprim_3"/>
    <property type="match status" value="1"/>
</dbReference>
<keyword evidence="5" id="KW-0235">DNA replication</keyword>
<evidence type="ECO:0000313" key="10">
    <source>
        <dbReference type="Proteomes" id="UP001165583"/>
    </source>
</evidence>
<feature type="domain" description="Toprim" evidence="7">
    <location>
        <begin position="208"/>
        <end position="298"/>
    </location>
</feature>
<dbReference type="InterPro" id="IPR036977">
    <property type="entry name" value="DNA_primase_Znf_CHC2"/>
</dbReference>
<organism evidence="9 10">
    <name type="scientific">Novosphingobium mangrovi</name>
    <name type="common">ex Huang et al. 2023</name>
    <dbReference type="NCBI Taxonomy" id="2976432"/>
    <lineage>
        <taxon>Bacteria</taxon>
        <taxon>Pseudomonadati</taxon>
        <taxon>Pseudomonadota</taxon>
        <taxon>Alphaproteobacteria</taxon>
        <taxon>Sphingomonadales</taxon>
        <taxon>Sphingomonadaceae</taxon>
        <taxon>Novosphingobium</taxon>
    </lineage>
</organism>
<keyword evidence="2" id="KW-0639">Primosome</keyword>
<evidence type="ECO:0000256" key="6">
    <source>
        <dbReference type="ARBA" id="ARBA00023163"/>
    </source>
</evidence>
<proteinExistence type="predicted"/>